<name>A0A2J7QI45_9NEOP</name>
<dbReference type="Gene3D" id="3.30.420.10">
    <property type="entry name" value="Ribonuclease H-like superfamily/Ribonuclease H"/>
    <property type="match status" value="1"/>
</dbReference>
<dbReference type="GO" id="GO:0003676">
    <property type="term" value="F:nucleic acid binding"/>
    <property type="evidence" value="ECO:0007669"/>
    <property type="project" value="InterPro"/>
</dbReference>
<dbReference type="PANTHER" id="PTHR47326">
    <property type="entry name" value="TRANSPOSABLE ELEMENT TC3 TRANSPOSASE-LIKE PROTEIN"/>
    <property type="match status" value="1"/>
</dbReference>
<dbReference type="InParanoid" id="A0A2J7QI45"/>
<feature type="region of interest" description="Disordered" evidence="1">
    <location>
        <begin position="1"/>
        <end position="23"/>
    </location>
</feature>
<sequence>MAQTKKEQEQQPQAPPPPPPPPIKRVVVAVLPGKEELVASTPNQRNWRGILIALLVIVAVLGLIVFSIVLLSPPEEGPRVKGRKFTLDDVLGPHYRARRFNGTWVSVGSTSSVSLQNGDKARKEFLFVGICEMFICYSSATRIQKRVRKEPPCKQSILRWYRHRWIGRVGEDDVALFTWPPRSPYLTPCDFFLLGYIKDRVSVTPLPRTLVELRERIDAAVMTIDRMMLQNVLNELDYGLDMCRVTRGAHIDHL</sequence>
<evidence type="ECO:0000313" key="4">
    <source>
        <dbReference type="Proteomes" id="UP000235965"/>
    </source>
</evidence>
<reference evidence="3 4" key="1">
    <citation type="submission" date="2017-12" db="EMBL/GenBank/DDBJ databases">
        <title>Hemimetabolous genomes reveal molecular basis of termite eusociality.</title>
        <authorList>
            <person name="Harrison M.C."/>
            <person name="Jongepier E."/>
            <person name="Robertson H.M."/>
            <person name="Arning N."/>
            <person name="Bitard-Feildel T."/>
            <person name="Chao H."/>
            <person name="Childers C.P."/>
            <person name="Dinh H."/>
            <person name="Doddapaneni H."/>
            <person name="Dugan S."/>
            <person name="Gowin J."/>
            <person name="Greiner C."/>
            <person name="Han Y."/>
            <person name="Hu H."/>
            <person name="Hughes D.S.T."/>
            <person name="Huylmans A.-K."/>
            <person name="Kemena C."/>
            <person name="Kremer L.P.M."/>
            <person name="Lee S.L."/>
            <person name="Lopez-Ezquerra A."/>
            <person name="Mallet L."/>
            <person name="Monroy-Kuhn J.M."/>
            <person name="Moser A."/>
            <person name="Murali S.C."/>
            <person name="Muzny D.M."/>
            <person name="Otani S."/>
            <person name="Piulachs M.-D."/>
            <person name="Poelchau M."/>
            <person name="Qu J."/>
            <person name="Schaub F."/>
            <person name="Wada-Katsumata A."/>
            <person name="Worley K.C."/>
            <person name="Xie Q."/>
            <person name="Ylla G."/>
            <person name="Poulsen M."/>
            <person name="Gibbs R.A."/>
            <person name="Schal C."/>
            <person name="Richards S."/>
            <person name="Belles X."/>
            <person name="Korb J."/>
            <person name="Bornberg-Bauer E."/>
        </authorList>
    </citation>
    <scope>NUCLEOTIDE SEQUENCE [LARGE SCALE GENOMIC DNA]</scope>
    <source>
        <tissue evidence="3">Whole body</tissue>
    </source>
</reference>
<organism evidence="3 4">
    <name type="scientific">Cryptotermes secundus</name>
    <dbReference type="NCBI Taxonomy" id="105785"/>
    <lineage>
        <taxon>Eukaryota</taxon>
        <taxon>Metazoa</taxon>
        <taxon>Ecdysozoa</taxon>
        <taxon>Arthropoda</taxon>
        <taxon>Hexapoda</taxon>
        <taxon>Insecta</taxon>
        <taxon>Pterygota</taxon>
        <taxon>Neoptera</taxon>
        <taxon>Polyneoptera</taxon>
        <taxon>Dictyoptera</taxon>
        <taxon>Blattodea</taxon>
        <taxon>Blattoidea</taxon>
        <taxon>Termitoidae</taxon>
        <taxon>Kalotermitidae</taxon>
        <taxon>Cryptotermitinae</taxon>
        <taxon>Cryptotermes</taxon>
    </lineage>
</organism>
<gene>
    <name evidence="3" type="ORF">B7P43_G06653</name>
</gene>
<comment type="caution">
    <text evidence="3">The sequence shown here is derived from an EMBL/GenBank/DDBJ whole genome shotgun (WGS) entry which is preliminary data.</text>
</comment>
<keyword evidence="2" id="KW-0812">Transmembrane</keyword>
<proteinExistence type="predicted"/>
<protein>
    <submittedName>
        <fullName evidence="3">Uncharacterized protein</fullName>
    </submittedName>
</protein>
<evidence type="ECO:0000256" key="2">
    <source>
        <dbReference type="SAM" id="Phobius"/>
    </source>
</evidence>
<evidence type="ECO:0000313" key="3">
    <source>
        <dbReference type="EMBL" id="PNF28252.1"/>
    </source>
</evidence>
<dbReference type="InterPro" id="IPR036397">
    <property type="entry name" value="RNaseH_sf"/>
</dbReference>
<keyword evidence="2" id="KW-0472">Membrane</keyword>
<evidence type="ECO:0000256" key="1">
    <source>
        <dbReference type="SAM" id="MobiDB-lite"/>
    </source>
</evidence>
<dbReference type="EMBL" id="NEVH01013960">
    <property type="protein sequence ID" value="PNF28252.1"/>
    <property type="molecule type" value="Genomic_DNA"/>
</dbReference>
<keyword evidence="2" id="KW-1133">Transmembrane helix</keyword>
<keyword evidence="4" id="KW-1185">Reference proteome</keyword>
<dbReference type="Proteomes" id="UP000235965">
    <property type="component" value="Unassembled WGS sequence"/>
</dbReference>
<feature type="transmembrane region" description="Helical" evidence="2">
    <location>
        <begin position="50"/>
        <end position="71"/>
    </location>
</feature>
<accession>A0A2J7QI45</accession>
<dbReference type="OrthoDB" id="16520at2759"/>
<dbReference type="PANTHER" id="PTHR47326:SF1">
    <property type="entry name" value="HTH PSQ-TYPE DOMAIN-CONTAINING PROTEIN"/>
    <property type="match status" value="1"/>
</dbReference>
<dbReference type="AlphaFoldDB" id="A0A2J7QI45"/>
<dbReference type="STRING" id="105785.A0A2J7QI45"/>
<feature type="compositionally biased region" description="Pro residues" evidence="1">
    <location>
        <begin position="13"/>
        <end position="23"/>
    </location>
</feature>